<feature type="domain" description="FAD-binding" evidence="1">
    <location>
        <begin position="4"/>
        <end position="296"/>
    </location>
</feature>
<dbReference type="GO" id="GO:0004497">
    <property type="term" value="F:monooxygenase activity"/>
    <property type="evidence" value="ECO:0007669"/>
    <property type="project" value="UniProtKB-KW"/>
</dbReference>
<reference evidence="2" key="1">
    <citation type="submission" date="2021-06" db="EMBL/GenBank/DDBJ databases">
        <title>Bradyrhizobium sp. S2-20-1 Genome sequencing.</title>
        <authorList>
            <person name="Jin L."/>
        </authorList>
    </citation>
    <scope>NUCLEOTIDE SEQUENCE</scope>
    <source>
        <strain evidence="2">S2-20-1</strain>
    </source>
</reference>
<dbReference type="RefSeq" id="WP_215623833.1">
    <property type="nucleotide sequence ID" value="NZ_CP076134.1"/>
</dbReference>
<dbReference type="EMBL" id="CP076134">
    <property type="protein sequence ID" value="QWG15288.1"/>
    <property type="molecule type" value="Genomic_DNA"/>
</dbReference>
<dbReference type="InterPro" id="IPR051205">
    <property type="entry name" value="UbiH/COQ6_monooxygenase"/>
</dbReference>
<proteinExistence type="predicted"/>
<accession>A0A975NHK0</accession>
<keyword evidence="2" id="KW-0503">Monooxygenase</keyword>
<dbReference type="PANTHER" id="PTHR43876">
    <property type="entry name" value="UBIQUINONE BIOSYNTHESIS MONOOXYGENASE COQ6, MITOCHONDRIAL"/>
    <property type="match status" value="1"/>
</dbReference>
<dbReference type="InterPro" id="IPR002938">
    <property type="entry name" value="FAD-bd"/>
</dbReference>
<protein>
    <submittedName>
        <fullName evidence="2">FAD-dependent monooxygenase</fullName>
    </submittedName>
</protein>
<dbReference type="SUPFAM" id="SSF51905">
    <property type="entry name" value="FAD/NAD(P)-binding domain"/>
    <property type="match status" value="1"/>
</dbReference>
<organism evidence="2 3">
    <name type="scientific">Bradyrhizobium sediminis</name>
    <dbReference type="NCBI Taxonomy" id="2840469"/>
    <lineage>
        <taxon>Bacteria</taxon>
        <taxon>Pseudomonadati</taxon>
        <taxon>Pseudomonadota</taxon>
        <taxon>Alphaproteobacteria</taxon>
        <taxon>Hyphomicrobiales</taxon>
        <taxon>Nitrobacteraceae</taxon>
        <taxon>Bradyrhizobium</taxon>
    </lineage>
</organism>
<dbReference type="PANTHER" id="PTHR43876:SF7">
    <property type="entry name" value="UBIQUINONE BIOSYNTHESIS MONOOXYGENASE COQ6, MITOCHONDRIAL"/>
    <property type="match status" value="1"/>
</dbReference>
<sequence>MRYTDVAIVGGGLSGSTAAAMLGRAGIPAVLIDPHTVYPPELRCEKLGGEQLGLLRKTGLADATLRATTLDGEVWEARFGYVVARKASDQHGIMYDTLVNTVRAQIPQGVTTIHAKASSIANGPERQKIVLSNGEEISARLVVLANGLNVGLRHTLGIKRRVVSECHSITLGFDVEPVGRAAFSFPALTYWPKRSSARMAYLSLFPIGGKMRANFMVYREMTDPWLQRFKQAPEETMRALMPRLQRMMGDFKVSGPVKIRPADLFVTDGYLQPGIVLVGDAFSTSCPAAGTGTTKVFTDVGRLCNVYIPQWLATDGMDVQKIAGFYSDPEKTACEARCLAKAYHLRSLSTDNGLSWRARRWARFIARLSMGTWRSIRKRLLAGSMPRSLATKPAAPPEQGSLAS</sequence>
<dbReference type="PRINTS" id="PR00420">
    <property type="entry name" value="RNGMNOXGNASE"/>
</dbReference>
<dbReference type="Gene3D" id="3.50.50.60">
    <property type="entry name" value="FAD/NAD(P)-binding domain"/>
    <property type="match status" value="1"/>
</dbReference>
<dbReference type="GO" id="GO:0071949">
    <property type="term" value="F:FAD binding"/>
    <property type="evidence" value="ECO:0007669"/>
    <property type="project" value="InterPro"/>
</dbReference>
<keyword evidence="2" id="KW-0560">Oxidoreductase</keyword>
<dbReference type="AlphaFoldDB" id="A0A975NHK0"/>
<dbReference type="Proteomes" id="UP000680839">
    <property type="component" value="Chromosome"/>
</dbReference>
<dbReference type="Pfam" id="PF01494">
    <property type="entry name" value="FAD_binding_3"/>
    <property type="match status" value="1"/>
</dbReference>
<evidence type="ECO:0000313" key="2">
    <source>
        <dbReference type="EMBL" id="QWG15288.1"/>
    </source>
</evidence>
<evidence type="ECO:0000259" key="1">
    <source>
        <dbReference type="Pfam" id="PF01494"/>
    </source>
</evidence>
<name>A0A975NHK0_9BRAD</name>
<evidence type="ECO:0000313" key="3">
    <source>
        <dbReference type="Proteomes" id="UP000680839"/>
    </source>
</evidence>
<dbReference type="InterPro" id="IPR036188">
    <property type="entry name" value="FAD/NAD-bd_sf"/>
</dbReference>
<gene>
    <name evidence="2" type="ORF">KMZ29_11875</name>
</gene>